<keyword evidence="2" id="KW-1185">Reference proteome</keyword>
<sequence length="171" mass="19137">MYKSALHRPSGCDTWKNADYEARWYLAKRSQLFFQCLRYKSSSRQCKPKKCNIEGYTKTHHPLLHSAHSSTEGKKEIEVVASIHTQKSSASRAFLNVVPIRMTWPRRPVDAHALLDDGSAAMLVDAALATRKGSEGLVDPLCIEAIASMKLNNAVSRRVTLHIRSSRGTTN</sequence>
<proteinExistence type="predicted"/>
<reference evidence="1 2" key="1">
    <citation type="journal article" date="2019" name="Commun. Biol.">
        <title>The bagworm genome reveals a unique fibroin gene that provides high tensile strength.</title>
        <authorList>
            <person name="Kono N."/>
            <person name="Nakamura H."/>
            <person name="Ohtoshi R."/>
            <person name="Tomita M."/>
            <person name="Numata K."/>
            <person name="Arakawa K."/>
        </authorList>
    </citation>
    <scope>NUCLEOTIDE SEQUENCE [LARGE SCALE GENOMIC DNA]</scope>
</reference>
<name>A0A4C1WTJ6_EUMVA</name>
<dbReference type="EMBL" id="BGZK01000653">
    <property type="protein sequence ID" value="GBP54708.1"/>
    <property type="molecule type" value="Genomic_DNA"/>
</dbReference>
<evidence type="ECO:0000313" key="2">
    <source>
        <dbReference type="Proteomes" id="UP000299102"/>
    </source>
</evidence>
<gene>
    <name evidence="1" type="ORF">EVAR_42908_1</name>
</gene>
<dbReference type="AlphaFoldDB" id="A0A4C1WTJ6"/>
<comment type="caution">
    <text evidence="1">The sequence shown here is derived from an EMBL/GenBank/DDBJ whole genome shotgun (WGS) entry which is preliminary data.</text>
</comment>
<accession>A0A4C1WTJ6</accession>
<protein>
    <submittedName>
        <fullName evidence="1">Uncharacterized protein</fullName>
    </submittedName>
</protein>
<organism evidence="1 2">
    <name type="scientific">Eumeta variegata</name>
    <name type="common">Bagworm moth</name>
    <name type="synonym">Eumeta japonica</name>
    <dbReference type="NCBI Taxonomy" id="151549"/>
    <lineage>
        <taxon>Eukaryota</taxon>
        <taxon>Metazoa</taxon>
        <taxon>Ecdysozoa</taxon>
        <taxon>Arthropoda</taxon>
        <taxon>Hexapoda</taxon>
        <taxon>Insecta</taxon>
        <taxon>Pterygota</taxon>
        <taxon>Neoptera</taxon>
        <taxon>Endopterygota</taxon>
        <taxon>Lepidoptera</taxon>
        <taxon>Glossata</taxon>
        <taxon>Ditrysia</taxon>
        <taxon>Tineoidea</taxon>
        <taxon>Psychidae</taxon>
        <taxon>Oiketicinae</taxon>
        <taxon>Eumeta</taxon>
    </lineage>
</organism>
<dbReference type="Proteomes" id="UP000299102">
    <property type="component" value="Unassembled WGS sequence"/>
</dbReference>
<evidence type="ECO:0000313" key="1">
    <source>
        <dbReference type="EMBL" id="GBP54708.1"/>
    </source>
</evidence>